<keyword evidence="2" id="KW-1185">Reference proteome</keyword>
<dbReference type="Proteomes" id="UP000230423">
    <property type="component" value="Unassembled WGS sequence"/>
</dbReference>
<dbReference type="Gene3D" id="1.10.418.10">
    <property type="entry name" value="Calponin-like domain"/>
    <property type="match status" value="1"/>
</dbReference>
<protein>
    <recommendedName>
        <fullName evidence="3">Calponin-homology (CH) domain-containing protein</fullName>
    </recommendedName>
</protein>
<sequence length="215" mass="25143">MMKINGEMLKITRDEVRYKGIEPVTQNQQIFEKGATKCHWCQKINTEADPNGTFTGWPSKEQGSVERRRVEYRYRSETRVDSEELEKREQLEQWLLQQPISTRKLDQSDRQSCSLDENISEDLKANLAADHMYEIKPHARPHARWKEWKLNDCEMTILSSHRRSLKELKGVYACFLVLSPKNPAECKVNDLFVDLRDGFSLIALLEVLTGDRLET</sequence>
<dbReference type="InterPro" id="IPR036872">
    <property type="entry name" value="CH_dom_sf"/>
</dbReference>
<gene>
    <name evidence="1" type="ORF">TELCIR_09524</name>
</gene>
<accession>A0A2G9UEI5</accession>
<organism evidence="1 2">
    <name type="scientific">Teladorsagia circumcincta</name>
    <name type="common">Brown stomach worm</name>
    <name type="synonym">Ostertagia circumcincta</name>
    <dbReference type="NCBI Taxonomy" id="45464"/>
    <lineage>
        <taxon>Eukaryota</taxon>
        <taxon>Metazoa</taxon>
        <taxon>Ecdysozoa</taxon>
        <taxon>Nematoda</taxon>
        <taxon>Chromadorea</taxon>
        <taxon>Rhabditida</taxon>
        <taxon>Rhabditina</taxon>
        <taxon>Rhabditomorpha</taxon>
        <taxon>Strongyloidea</taxon>
        <taxon>Trichostrongylidae</taxon>
        <taxon>Teladorsagia</taxon>
    </lineage>
</organism>
<proteinExistence type="predicted"/>
<dbReference type="OrthoDB" id="18740at2759"/>
<evidence type="ECO:0000313" key="2">
    <source>
        <dbReference type="Proteomes" id="UP000230423"/>
    </source>
</evidence>
<evidence type="ECO:0008006" key="3">
    <source>
        <dbReference type="Google" id="ProtNLM"/>
    </source>
</evidence>
<dbReference type="SUPFAM" id="SSF47576">
    <property type="entry name" value="Calponin-homology domain, CH-domain"/>
    <property type="match status" value="1"/>
</dbReference>
<dbReference type="AlphaFoldDB" id="A0A2G9UEI5"/>
<reference evidence="1 2" key="1">
    <citation type="submission" date="2015-09" db="EMBL/GenBank/DDBJ databases">
        <title>Draft genome of the parasitic nematode Teladorsagia circumcincta isolate WARC Sus (inbred).</title>
        <authorList>
            <person name="Mitreva M."/>
        </authorList>
    </citation>
    <scope>NUCLEOTIDE SEQUENCE [LARGE SCALE GENOMIC DNA]</scope>
    <source>
        <strain evidence="1 2">S</strain>
    </source>
</reference>
<dbReference type="EMBL" id="KZ346983">
    <property type="protein sequence ID" value="PIO68675.1"/>
    <property type="molecule type" value="Genomic_DNA"/>
</dbReference>
<name>A0A2G9UEI5_TELCI</name>
<evidence type="ECO:0000313" key="1">
    <source>
        <dbReference type="EMBL" id="PIO68675.1"/>
    </source>
</evidence>